<feature type="compositionally biased region" description="Polar residues" evidence="1">
    <location>
        <begin position="77"/>
        <end position="99"/>
    </location>
</feature>
<dbReference type="GO" id="GO:0003676">
    <property type="term" value="F:nucleic acid binding"/>
    <property type="evidence" value="ECO:0007669"/>
    <property type="project" value="InterPro"/>
</dbReference>
<keyword evidence="3" id="KW-1185">Reference proteome</keyword>
<dbReference type="AlphaFoldDB" id="A0AA36FSF5"/>
<evidence type="ECO:0000256" key="1">
    <source>
        <dbReference type="SAM" id="MobiDB-lite"/>
    </source>
</evidence>
<protein>
    <submittedName>
        <fullName evidence="2">Uncharacterized protein</fullName>
    </submittedName>
</protein>
<feature type="non-terminal residue" evidence="2">
    <location>
        <position position="1"/>
    </location>
</feature>
<dbReference type="SUPFAM" id="SSF54928">
    <property type="entry name" value="RNA-binding domain, RBD"/>
    <property type="match status" value="1"/>
</dbReference>
<organism evidence="2 3">
    <name type="scientific">Mesorhabditis spiculigera</name>
    <dbReference type="NCBI Taxonomy" id="96644"/>
    <lineage>
        <taxon>Eukaryota</taxon>
        <taxon>Metazoa</taxon>
        <taxon>Ecdysozoa</taxon>
        <taxon>Nematoda</taxon>
        <taxon>Chromadorea</taxon>
        <taxon>Rhabditida</taxon>
        <taxon>Rhabditina</taxon>
        <taxon>Rhabditomorpha</taxon>
        <taxon>Rhabditoidea</taxon>
        <taxon>Rhabditidae</taxon>
        <taxon>Mesorhabditinae</taxon>
        <taxon>Mesorhabditis</taxon>
    </lineage>
</organism>
<feature type="compositionally biased region" description="Low complexity" evidence="1">
    <location>
        <begin position="54"/>
        <end position="65"/>
    </location>
</feature>
<dbReference type="EMBL" id="CATQJA010000661">
    <property type="protein sequence ID" value="CAJ0562668.1"/>
    <property type="molecule type" value="Genomic_DNA"/>
</dbReference>
<feature type="non-terminal residue" evidence="2">
    <location>
        <position position="314"/>
    </location>
</feature>
<evidence type="ECO:0000313" key="3">
    <source>
        <dbReference type="Proteomes" id="UP001177023"/>
    </source>
</evidence>
<dbReference type="InterPro" id="IPR035979">
    <property type="entry name" value="RBD_domain_sf"/>
</dbReference>
<proteinExistence type="predicted"/>
<feature type="compositionally biased region" description="Low complexity" evidence="1">
    <location>
        <begin position="1"/>
        <end position="15"/>
    </location>
</feature>
<comment type="caution">
    <text evidence="2">The sequence shown here is derived from an EMBL/GenBank/DDBJ whole genome shotgun (WGS) entry which is preliminary data.</text>
</comment>
<sequence length="314" mass="35232">GLPSEPEPQSSLQSLRIVTSRPMSRPPAHEHSPSNAPQNGQMLRPHDMIRRRVTPQVQQVPVQHRYSATMPPEAPAPSQSPNHAQKSPSPTQKTINPKTVLSPKGEALKSINYHDNGDCLLTFESEVIAKLFIDHYNGKPYPFDYRYQMRMSYGEFSIERQIPNKKKLRITGLSADWTAEVIYKHLLGSSPMVKKGVEGVKPKLDKRTGRYQVIVDYTSEAACQEAIDRCQAKYPGTALEASHLLVPASSLLPSRTKLVIKGLPKDATNEEVVRYLFMNDPALIVESVTVFRKMCVAEFKTAEAAQNVEWFKPN</sequence>
<name>A0AA36FSF5_9BILA</name>
<evidence type="ECO:0000313" key="2">
    <source>
        <dbReference type="EMBL" id="CAJ0562668.1"/>
    </source>
</evidence>
<reference evidence="2" key="1">
    <citation type="submission" date="2023-06" db="EMBL/GenBank/DDBJ databases">
        <authorList>
            <person name="Delattre M."/>
        </authorList>
    </citation>
    <scope>NUCLEOTIDE SEQUENCE</scope>
    <source>
        <strain evidence="2">AF72</strain>
    </source>
</reference>
<gene>
    <name evidence="2" type="ORF">MSPICULIGERA_LOCUS2192</name>
</gene>
<feature type="region of interest" description="Disordered" evidence="1">
    <location>
        <begin position="1"/>
        <end position="99"/>
    </location>
</feature>
<accession>A0AA36FSF5</accession>
<dbReference type="Proteomes" id="UP001177023">
    <property type="component" value="Unassembled WGS sequence"/>
</dbReference>